<protein>
    <submittedName>
        <fullName evidence="1">Uncharacterized protein</fullName>
    </submittedName>
</protein>
<comment type="caution">
    <text evidence="1">The sequence shown here is derived from an EMBL/GenBank/DDBJ whole genome shotgun (WGS) entry which is preliminary data.</text>
</comment>
<dbReference type="AlphaFoldDB" id="A0A414ZQ25"/>
<evidence type="ECO:0000313" key="2">
    <source>
        <dbReference type="Proteomes" id="UP000285865"/>
    </source>
</evidence>
<dbReference type="EMBL" id="QRKN01000001">
    <property type="protein sequence ID" value="RHI25379.1"/>
    <property type="molecule type" value="Genomic_DNA"/>
</dbReference>
<gene>
    <name evidence="1" type="ORF">DW172_01415</name>
</gene>
<proteinExistence type="predicted"/>
<name>A0A414ZQ25_9FIRM</name>
<accession>A0A414ZQ25</accession>
<organism evidence="1 2">
    <name type="scientific">Agathobacter rectalis</name>
    <dbReference type="NCBI Taxonomy" id="39491"/>
    <lineage>
        <taxon>Bacteria</taxon>
        <taxon>Bacillati</taxon>
        <taxon>Bacillota</taxon>
        <taxon>Clostridia</taxon>
        <taxon>Lachnospirales</taxon>
        <taxon>Lachnospiraceae</taxon>
        <taxon>Agathobacter</taxon>
    </lineage>
</organism>
<dbReference type="Proteomes" id="UP000285865">
    <property type="component" value="Unassembled WGS sequence"/>
</dbReference>
<dbReference type="RefSeq" id="WP_005359631.1">
    <property type="nucleotide sequence ID" value="NZ_QRKN01000001.1"/>
</dbReference>
<reference evidence="1 2" key="1">
    <citation type="submission" date="2018-08" db="EMBL/GenBank/DDBJ databases">
        <title>A genome reference for cultivated species of the human gut microbiota.</title>
        <authorList>
            <person name="Zou Y."/>
            <person name="Xue W."/>
            <person name="Luo G."/>
        </authorList>
    </citation>
    <scope>NUCLEOTIDE SEQUENCE [LARGE SCALE GENOMIC DNA]</scope>
    <source>
        <strain evidence="1 2">AM16-11</strain>
    </source>
</reference>
<evidence type="ECO:0000313" key="1">
    <source>
        <dbReference type="EMBL" id="RHI25379.1"/>
    </source>
</evidence>
<sequence>MGLFKIWKDHVTQYSNRYREVQNADGTITHEAVEGEVVQEGTPQNAQNFNDLEERVLSAGLIANLAMLKLGAAESRIKGLQGEIVEATLTNTKSYPFNNSKKTLALTTPRGNLDYTVNVEAEAKDAGGVGEIRITDKQLNGFKIEYTGAAKEVTVKCTVQGGYA</sequence>